<feature type="transmembrane region" description="Helical" evidence="1">
    <location>
        <begin position="145"/>
        <end position="169"/>
    </location>
</feature>
<proteinExistence type="predicted"/>
<sequence length="199" mass="21260">MSFRKDESDNSSTDDDQIMQIQLKIQFHSTIKGDLETIESYVQKLKSIANSLAEINNPISNSDMVLQLLAGLPTQYSPFKNTISSMCPLPNFEQASSMLYMQQDLLSLQDREEKLKADAGVASAEKSSGFWTADTFHTVIDTLSIAVAAVGAVGTVCAAVGTLGTVVGAVGTASASRVIVVGAVTAVAGWKIWQTVPRK</sequence>
<keyword evidence="1" id="KW-1133">Transmembrane helix</keyword>
<protein>
    <submittedName>
        <fullName evidence="3">Uncharacterized protein LOC107031374</fullName>
    </submittedName>
</protein>
<reference evidence="2" key="1">
    <citation type="journal article" date="2014" name="Nat. Genet.">
        <title>The genome of the stress-tolerant wild tomato species Solanum pennellii.</title>
        <authorList>
            <person name="Bolger A."/>
            <person name="Scossa F."/>
            <person name="Bolger M.E."/>
            <person name="Lanz C."/>
            <person name="Maumus F."/>
            <person name="Tohge T."/>
            <person name="Quesneville H."/>
            <person name="Alseekh S."/>
            <person name="Sorensen I."/>
            <person name="Lichtenstein G."/>
            <person name="Fich E.A."/>
            <person name="Conte M."/>
            <person name="Keller H."/>
            <person name="Schneeberger K."/>
            <person name="Schwacke R."/>
            <person name="Ofner I."/>
            <person name="Vrebalov J."/>
            <person name="Xu Y."/>
            <person name="Osorio S."/>
            <person name="Aflitos S.A."/>
            <person name="Schijlen E."/>
            <person name="Jimenez-Gomez J.M."/>
            <person name="Ryngajllo M."/>
            <person name="Kimura S."/>
            <person name="Kumar R."/>
            <person name="Koenig D."/>
            <person name="Headland L.R."/>
            <person name="Maloof J.N."/>
            <person name="Sinha N."/>
            <person name="van Ham R.C."/>
            <person name="Lankhorst R.K."/>
            <person name="Mao L."/>
            <person name="Vogel A."/>
            <person name="Arsova B."/>
            <person name="Panstruga R."/>
            <person name="Fei Z."/>
            <person name="Rose J.K."/>
            <person name="Zamir D."/>
            <person name="Carrari F."/>
            <person name="Giovannoni J.J."/>
            <person name="Weigel D."/>
            <person name="Usadel B."/>
            <person name="Fernie A.R."/>
        </authorList>
    </citation>
    <scope>NUCLEOTIDE SEQUENCE [LARGE SCALE GENOMIC DNA]</scope>
    <source>
        <strain evidence="2">cv. LA0716</strain>
    </source>
</reference>
<evidence type="ECO:0000256" key="1">
    <source>
        <dbReference type="SAM" id="Phobius"/>
    </source>
</evidence>
<keyword evidence="1" id="KW-0812">Transmembrane</keyword>
<dbReference type="Proteomes" id="UP000694930">
    <property type="component" value="Chromosome 1"/>
</dbReference>
<keyword evidence="2" id="KW-1185">Reference proteome</keyword>
<accession>A0ABM1UW97</accession>
<dbReference type="GeneID" id="107031374"/>
<evidence type="ECO:0000313" key="3">
    <source>
        <dbReference type="RefSeq" id="XP_027767765.1"/>
    </source>
</evidence>
<dbReference type="RefSeq" id="XP_027767765.1">
    <property type="nucleotide sequence ID" value="XM_027911964.1"/>
</dbReference>
<dbReference type="PANTHER" id="PTHR47481">
    <property type="match status" value="1"/>
</dbReference>
<keyword evidence="1" id="KW-0472">Membrane</keyword>
<feature type="transmembrane region" description="Helical" evidence="1">
    <location>
        <begin position="175"/>
        <end position="193"/>
    </location>
</feature>
<evidence type="ECO:0000313" key="2">
    <source>
        <dbReference type="Proteomes" id="UP000694930"/>
    </source>
</evidence>
<reference evidence="3" key="2">
    <citation type="submission" date="2025-08" db="UniProtKB">
        <authorList>
            <consortium name="RefSeq"/>
        </authorList>
    </citation>
    <scope>IDENTIFICATION</scope>
</reference>
<dbReference type="Pfam" id="PF14223">
    <property type="entry name" value="Retrotran_gag_2"/>
    <property type="match status" value="1"/>
</dbReference>
<organism evidence="2 3">
    <name type="scientific">Solanum pennellii</name>
    <name type="common">Tomato</name>
    <name type="synonym">Lycopersicon pennellii</name>
    <dbReference type="NCBI Taxonomy" id="28526"/>
    <lineage>
        <taxon>Eukaryota</taxon>
        <taxon>Viridiplantae</taxon>
        <taxon>Streptophyta</taxon>
        <taxon>Embryophyta</taxon>
        <taxon>Tracheophyta</taxon>
        <taxon>Spermatophyta</taxon>
        <taxon>Magnoliopsida</taxon>
        <taxon>eudicotyledons</taxon>
        <taxon>Gunneridae</taxon>
        <taxon>Pentapetalae</taxon>
        <taxon>asterids</taxon>
        <taxon>lamiids</taxon>
        <taxon>Solanales</taxon>
        <taxon>Solanaceae</taxon>
        <taxon>Solanoideae</taxon>
        <taxon>Solaneae</taxon>
        <taxon>Solanum</taxon>
        <taxon>Solanum subgen. Lycopersicon</taxon>
    </lineage>
</organism>
<dbReference type="PANTHER" id="PTHR47481:SF22">
    <property type="entry name" value="RETROTRANSPOSON GAG DOMAIN-CONTAINING PROTEIN"/>
    <property type="match status" value="1"/>
</dbReference>
<gene>
    <name evidence="3" type="primary">LOC107031374</name>
</gene>
<name>A0ABM1UW97_SOLPN</name>